<organism evidence="3 4">
    <name type="scientific">Geodia barretti</name>
    <name type="common">Barrett's horny sponge</name>
    <dbReference type="NCBI Taxonomy" id="519541"/>
    <lineage>
        <taxon>Eukaryota</taxon>
        <taxon>Metazoa</taxon>
        <taxon>Porifera</taxon>
        <taxon>Demospongiae</taxon>
        <taxon>Heteroscleromorpha</taxon>
        <taxon>Tetractinellida</taxon>
        <taxon>Astrophorina</taxon>
        <taxon>Geodiidae</taxon>
        <taxon>Geodia</taxon>
    </lineage>
</organism>
<sequence length="508" mass="56422">MVLVGIVFLTILLTNAENWPWATAGDELTFQFRSVNGLYVGAGVYLSGVPIGKVTAIELRPDTDNVHIKAKVKNAFEWLREDCGARISMNGFVGEIYIALDNGPIGNSTLKPANLPIVGKDPVNALELLEQTSAGMTQAIELTTAANAVLQANQEAIQLAIKEIREVVALTGKTIEKLSVDSKDTVQTLTQLALENDRRFQGTLVKVNNLIAQLEGDSLMVSSQISDITRELLRLLNQNSPKLNTIFTDVRATTSEFRQITQDFRSDFDTLAAQVSALVSQGSNAIETGEANIAPILENLKATTASVAALETSVSRFLTTLNEGEGTVAQLLNTPEPLKDVRRTLQNVDEMMSAVTELSEKTEKQLEQFDLPQFGWDYELRYLSLEERLYNELAFSLSRSPDAHYRFGVGVRDEKVRFEFQYAHDVTDFLRARAGFMRSKVGAGLDLWLWSRRFGISVEGVGLTSREPELNAEVALRFFRYGQFLLGAENLTGEQRWTTGFRFFGGEW</sequence>
<evidence type="ECO:0000313" key="3">
    <source>
        <dbReference type="EMBL" id="CAI8011544.1"/>
    </source>
</evidence>
<gene>
    <name evidence="3" type="ORF">GBAR_LOCUS7434</name>
</gene>
<dbReference type="PANTHER" id="PTHR33371:SF4">
    <property type="entry name" value="INTERMEMBRANE PHOSPHOLIPID TRANSPORT SYSTEM BINDING PROTEIN MLAD"/>
    <property type="match status" value="1"/>
</dbReference>
<dbReference type="PANTHER" id="PTHR33371">
    <property type="entry name" value="INTERMEMBRANE PHOSPHOLIPID TRANSPORT SYSTEM BINDING PROTEIN MLAD-RELATED"/>
    <property type="match status" value="1"/>
</dbReference>
<feature type="signal peptide" evidence="1">
    <location>
        <begin position="1"/>
        <end position="16"/>
    </location>
</feature>
<keyword evidence="4" id="KW-1185">Reference proteome</keyword>
<evidence type="ECO:0000313" key="4">
    <source>
        <dbReference type="Proteomes" id="UP001174909"/>
    </source>
</evidence>
<comment type="caution">
    <text evidence="3">The sequence shown here is derived from an EMBL/GenBank/DDBJ whole genome shotgun (WGS) entry which is preliminary data.</text>
</comment>
<reference evidence="3" key="1">
    <citation type="submission" date="2023-03" db="EMBL/GenBank/DDBJ databases">
        <authorList>
            <person name="Steffen K."/>
            <person name="Cardenas P."/>
        </authorList>
    </citation>
    <scope>NUCLEOTIDE SEQUENCE</scope>
</reference>
<dbReference type="Pfam" id="PF02470">
    <property type="entry name" value="MlaD"/>
    <property type="match status" value="1"/>
</dbReference>
<name>A0AA35W8U3_GEOBA</name>
<feature type="chain" id="PRO_5041452372" description="Mce/MlaD domain-containing protein" evidence="1">
    <location>
        <begin position="17"/>
        <end position="508"/>
    </location>
</feature>
<feature type="domain" description="Mce/MlaD" evidence="2">
    <location>
        <begin position="25"/>
        <end position="103"/>
    </location>
</feature>
<dbReference type="AlphaFoldDB" id="A0AA35W8U3"/>
<dbReference type="Proteomes" id="UP001174909">
    <property type="component" value="Unassembled WGS sequence"/>
</dbReference>
<dbReference type="Gene3D" id="1.10.287.950">
    <property type="entry name" value="Methyl-accepting chemotaxis protein"/>
    <property type="match status" value="1"/>
</dbReference>
<protein>
    <recommendedName>
        <fullName evidence="2">Mce/MlaD domain-containing protein</fullName>
    </recommendedName>
</protein>
<dbReference type="InterPro" id="IPR003399">
    <property type="entry name" value="Mce/MlaD"/>
</dbReference>
<accession>A0AA35W8U3</accession>
<dbReference type="EMBL" id="CASHTH010001108">
    <property type="protein sequence ID" value="CAI8011544.1"/>
    <property type="molecule type" value="Genomic_DNA"/>
</dbReference>
<keyword evidence="1" id="KW-0732">Signal</keyword>
<evidence type="ECO:0000259" key="2">
    <source>
        <dbReference type="Pfam" id="PF02470"/>
    </source>
</evidence>
<evidence type="ECO:0000256" key="1">
    <source>
        <dbReference type="SAM" id="SignalP"/>
    </source>
</evidence>
<dbReference type="InterPro" id="IPR052336">
    <property type="entry name" value="MlaD_Phospholipid_Transporter"/>
</dbReference>
<proteinExistence type="predicted"/>